<evidence type="ECO:0000313" key="7">
    <source>
        <dbReference type="Proteomes" id="UP000749559"/>
    </source>
</evidence>
<dbReference type="EMBL" id="CAIIXF020000006">
    <property type="protein sequence ID" value="CAH1787511.1"/>
    <property type="molecule type" value="Genomic_DNA"/>
</dbReference>
<dbReference type="OrthoDB" id="6247875at2759"/>
<evidence type="ECO:0000256" key="5">
    <source>
        <dbReference type="SAM" id="MobiDB-lite"/>
    </source>
</evidence>
<feature type="compositionally biased region" description="Polar residues" evidence="5">
    <location>
        <begin position="239"/>
        <end position="262"/>
    </location>
</feature>
<feature type="compositionally biased region" description="Polar residues" evidence="5">
    <location>
        <begin position="159"/>
        <end position="199"/>
    </location>
</feature>
<evidence type="ECO:0000256" key="2">
    <source>
        <dbReference type="ARBA" id="ARBA00023125"/>
    </source>
</evidence>
<dbReference type="GO" id="GO:0005634">
    <property type="term" value="C:nucleus"/>
    <property type="evidence" value="ECO:0007669"/>
    <property type="project" value="UniProtKB-UniRule"/>
</dbReference>
<dbReference type="Proteomes" id="UP000749559">
    <property type="component" value="Unassembled WGS sequence"/>
</dbReference>
<dbReference type="Pfam" id="PF00505">
    <property type="entry name" value="HMG_box"/>
    <property type="match status" value="1"/>
</dbReference>
<feature type="compositionally biased region" description="Polar residues" evidence="5">
    <location>
        <begin position="49"/>
        <end position="66"/>
    </location>
</feature>
<name>A0A8J1TXH0_OWEFU</name>
<dbReference type="GO" id="GO:0045165">
    <property type="term" value="P:cell fate commitment"/>
    <property type="evidence" value="ECO:0007669"/>
    <property type="project" value="TreeGrafter"/>
</dbReference>
<dbReference type="PANTHER" id="PTHR45789">
    <property type="entry name" value="FI18025P1"/>
    <property type="match status" value="1"/>
</dbReference>
<feature type="compositionally biased region" description="Basic and acidic residues" evidence="5">
    <location>
        <begin position="661"/>
        <end position="673"/>
    </location>
</feature>
<feature type="region of interest" description="Disordered" evidence="5">
    <location>
        <begin position="44"/>
        <end position="67"/>
    </location>
</feature>
<feature type="compositionally biased region" description="Low complexity" evidence="5">
    <location>
        <begin position="102"/>
        <end position="119"/>
    </location>
</feature>
<accession>A0A8J1TXH0</accession>
<keyword evidence="1" id="KW-0805">Transcription regulation</keyword>
<evidence type="ECO:0000313" key="6">
    <source>
        <dbReference type="EMBL" id="CAH1787511.1"/>
    </source>
</evidence>
<organism evidence="6 7">
    <name type="scientific">Owenia fusiformis</name>
    <name type="common">Polychaete worm</name>
    <dbReference type="NCBI Taxonomy" id="6347"/>
    <lineage>
        <taxon>Eukaryota</taxon>
        <taxon>Metazoa</taxon>
        <taxon>Spiralia</taxon>
        <taxon>Lophotrochozoa</taxon>
        <taxon>Annelida</taxon>
        <taxon>Polychaeta</taxon>
        <taxon>Sedentaria</taxon>
        <taxon>Canalipalpata</taxon>
        <taxon>Sabellida</taxon>
        <taxon>Oweniida</taxon>
        <taxon>Oweniidae</taxon>
        <taxon>Owenia</taxon>
    </lineage>
</organism>
<proteinExistence type="predicted"/>
<keyword evidence="2" id="KW-0238">DNA-binding</keyword>
<dbReference type="GO" id="GO:0000981">
    <property type="term" value="F:DNA-binding transcription factor activity, RNA polymerase II-specific"/>
    <property type="evidence" value="ECO:0007669"/>
    <property type="project" value="TreeGrafter"/>
</dbReference>
<feature type="region of interest" description="Disordered" evidence="5">
    <location>
        <begin position="158"/>
        <end position="299"/>
    </location>
</feature>
<feature type="region of interest" description="Disordered" evidence="5">
    <location>
        <begin position="659"/>
        <end position="703"/>
    </location>
</feature>
<comment type="caution">
    <text evidence="6">The sequence shown here is derived from an EMBL/GenBank/DDBJ whole genome shotgun (WGS) entry which is preliminary data.</text>
</comment>
<evidence type="ECO:0000256" key="4">
    <source>
        <dbReference type="ARBA" id="ARBA00023242"/>
    </source>
</evidence>
<evidence type="ECO:0000256" key="3">
    <source>
        <dbReference type="ARBA" id="ARBA00023163"/>
    </source>
</evidence>
<gene>
    <name evidence="6" type="ORF">OFUS_LOCUS13192</name>
</gene>
<feature type="region of interest" description="Disordered" evidence="5">
    <location>
        <begin position="100"/>
        <end position="124"/>
    </location>
</feature>
<dbReference type="FunFam" id="1.10.30.10:FF:000003">
    <property type="entry name" value="Putative transcription factor SOX-6"/>
    <property type="match status" value="1"/>
</dbReference>
<dbReference type="SUPFAM" id="SSF47095">
    <property type="entry name" value="HMG-box"/>
    <property type="match status" value="2"/>
</dbReference>
<dbReference type="PROSITE" id="PS50118">
    <property type="entry name" value="HMG_BOX_2"/>
    <property type="match status" value="1"/>
</dbReference>
<protein>
    <submittedName>
        <fullName evidence="6">Uncharacterized protein</fullName>
    </submittedName>
</protein>
<feature type="region of interest" description="Disordered" evidence="5">
    <location>
        <begin position="333"/>
        <end position="353"/>
    </location>
</feature>
<dbReference type="InterPro" id="IPR051356">
    <property type="entry name" value="SOX/SOX-like_TF"/>
</dbReference>
<reference evidence="6" key="1">
    <citation type="submission" date="2022-03" db="EMBL/GenBank/DDBJ databases">
        <authorList>
            <person name="Martin C."/>
        </authorList>
    </citation>
    <scope>NUCLEOTIDE SEQUENCE</scope>
</reference>
<sequence>METIHHMLWNMSSKRKNTPIKLSKDEMSIEQQVMAEKLHQVAALAASENEAQSPQYEESSYDNTEPMNKKQKLFEDSDAIMNNNNLKMNGRKSMDTILQRLSSKASSDNSSRNESPSPDRISETVQKVLEDNTTAQDKEKHLDDMIVQLQSLKEKLSTEKNQNLNADRRSPSCSPDLTNQSRSSANSPLATPCSTSPCHSPQLHMSPHTAAPPNVNLWNNSGLPIMHQHHQQTDDDQPLNLTKPKSSSVGSQRAASQIIQRSPETENPREIGQEKALAAPPPAHSNSTWKKQSPLASPHEMARQPFGIVPPFSPYSGMSRATPAMSVNNMMAHHRSLSPKHSPPPPSRQETKSGLDKLHEKLVQETMARQAAVSSAGGALFYPGLPLPMYANTPTMVPHGMGMPMMRPEKSQMEMPKEESQDGGYVQHLQSRLMEESAGDTSKMFGAKIIRSQKEKNDPNKPHVKRPMNAFMVWAREERRKILKACPDMHNSNISKILGSMWRQMTDEQKAPFFKEQHRLSEIHKEKCAKWKAMSNADKQPFYEEQSRLSKIHMEKHPDYRYRPRPKRTIFVNGKKMKLPEYKALMKQTRNTNLGSFYGQESPSFAPTSMPSHSNGSSPPSLLPSMPSTSPNQFMGMGEPSHLAAQHAAFLQQQHLQLRNLRHEEDMAKSRPNDDDEDDLSDSSADNVSENVFPEPTRMETAS</sequence>
<feature type="compositionally biased region" description="Low complexity" evidence="5">
    <location>
        <begin position="607"/>
        <end position="632"/>
    </location>
</feature>
<dbReference type="InterPro" id="IPR036910">
    <property type="entry name" value="HMG_box_dom_sf"/>
</dbReference>
<keyword evidence="7" id="KW-1185">Reference proteome</keyword>
<dbReference type="PANTHER" id="PTHR45789:SF2">
    <property type="entry name" value="FI18025P1"/>
    <property type="match status" value="1"/>
</dbReference>
<keyword evidence="4" id="KW-0539">Nucleus</keyword>
<dbReference type="Gene3D" id="1.10.30.10">
    <property type="entry name" value="High mobility group box domain"/>
    <property type="match status" value="2"/>
</dbReference>
<dbReference type="AlphaFoldDB" id="A0A8J1TXH0"/>
<dbReference type="InterPro" id="IPR009071">
    <property type="entry name" value="HMG_box_dom"/>
</dbReference>
<feature type="compositionally biased region" description="Basic and acidic residues" evidence="5">
    <location>
        <begin position="263"/>
        <end position="273"/>
    </location>
</feature>
<feature type="compositionally biased region" description="Polar residues" evidence="5">
    <location>
        <begin position="284"/>
        <end position="295"/>
    </location>
</feature>
<dbReference type="SMART" id="SM00398">
    <property type="entry name" value="HMG"/>
    <property type="match status" value="1"/>
</dbReference>
<dbReference type="GO" id="GO:0000978">
    <property type="term" value="F:RNA polymerase II cis-regulatory region sequence-specific DNA binding"/>
    <property type="evidence" value="ECO:0007669"/>
    <property type="project" value="TreeGrafter"/>
</dbReference>
<feature type="region of interest" description="Disordered" evidence="5">
    <location>
        <begin position="594"/>
        <end position="638"/>
    </location>
</feature>
<evidence type="ECO:0000256" key="1">
    <source>
        <dbReference type="ARBA" id="ARBA00023015"/>
    </source>
</evidence>
<feature type="compositionally biased region" description="Polar residues" evidence="5">
    <location>
        <begin position="594"/>
        <end position="606"/>
    </location>
</feature>
<keyword evidence="3" id="KW-0804">Transcription</keyword>